<dbReference type="AlphaFoldDB" id="A0A5B9W946"/>
<organism evidence="1 2">
    <name type="scientific">Aquisphaera giovannonii</name>
    <dbReference type="NCBI Taxonomy" id="406548"/>
    <lineage>
        <taxon>Bacteria</taxon>
        <taxon>Pseudomonadati</taxon>
        <taxon>Planctomycetota</taxon>
        <taxon>Planctomycetia</taxon>
        <taxon>Isosphaerales</taxon>
        <taxon>Isosphaeraceae</taxon>
        <taxon>Aquisphaera</taxon>
    </lineage>
</organism>
<accession>A0A5B9W946</accession>
<sequence>MYKGNSQFMQHQSDARNPFNFAHGDEIMTDDQKRDVLKTKIAAIDKRLSELPANHPTRKQLGREKAVVQAQLSELKVFKDTNGIERFFITAAKEILSQGQYNLVLAEAMKMLRRYKEIEYGVTPSKVSEMPKEMKQDLEEAVKGFIAKGGSITKLPSNNRKGGLPDPELSLLTSEQRRIYQKLRSCGICKEDALKEAKKP</sequence>
<name>A0A5B9W946_9BACT</name>
<proteinExistence type="predicted"/>
<evidence type="ECO:0000313" key="1">
    <source>
        <dbReference type="EMBL" id="QEH36561.1"/>
    </source>
</evidence>
<keyword evidence="2" id="KW-1185">Reference proteome</keyword>
<dbReference type="RefSeq" id="WP_148596230.1">
    <property type="nucleotide sequence ID" value="NZ_CP042997.1"/>
</dbReference>
<dbReference type="Proteomes" id="UP000324233">
    <property type="component" value="Chromosome"/>
</dbReference>
<reference evidence="1 2" key="1">
    <citation type="submission" date="2019-08" db="EMBL/GenBank/DDBJ databases">
        <title>Deep-cultivation of Planctomycetes and their phenomic and genomic characterization uncovers novel biology.</title>
        <authorList>
            <person name="Wiegand S."/>
            <person name="Jogler M."/>
            <person name="Boedeker C."/>
            <person name="Pinto D."/>
            <person name="Vollmers J."/>
            <person name="Rivas-Marin E."/>
            <person name="Kohn T."/>
            <person name="Peeters S.H."/>
            <person name="Heuer A."/>
            <person name="Rast P."/>
            <person name="Oberbeckmann S."/>
            <person name="Bunk B."/>
            <person name="Jeske O."/>
            <person name="Meyerdierks A."/>
            <person name="Storesund J.E."/>
            <person name="Kallscheuer N."/>
            <person name="Luecker S."/>
            <person name="Lage O.M."/>
            <person name="Pohl T."/>
            <person name="Merkel B.J."/>
            <person name="Hornburger P."/>
            <person name="Mueller R.-W."/>
            <person name="Bruemmer F."/>
            <person name="Labrenz M."/>
            <person name="Spormann A.M."/>
            <person name="Op den Camp H."/>
            <person name="Overmann J."/>
            <person name="Amann R."/>
            <person name="Jetten M.S.M."/>
            <person name="Mascher T."/>
            <person name="Medema M.H."/>
            <person name="Devos D.P."/>
            <person name="Kaster A.-K."/>
            <person name="Ovreas L."/>
            <person name="Rohde M."/>
            <person name="Galperin M.Y."/>
            <person name="Jogler C."/>
        </authorList>
    </citation>
    <scope>NUCLEOTIDE SEQUENCE [LARGE SCALE GENOMIC DNA]</scope>
    <source>
        <strain evidence="1 2">OJF2</strain>
    </source>
</reference>
<dbReference type="KEGG" id="agv:OJF2_51450"/>
<gene>
    <name evidence="1" type="ORF">OJF2_51450</name>
</gene>
<evidence type="ECO:0000313" key="2">
    <source>
        <dbReference type="Proteomes" id="UP000324233"/>
    </source>
</evidence>
<protein>
    <submittedName>
        <fullName evidence="1">Uncharacterized protein</fullName>
    </submittedName>
</protein>
<dbReference type="EMBL" id="CP042997">
    <property type="protein sequence ID" value="QEH36561.1"/>
    <property type="molecule type" value="Genomic_DNA"/>
</dbReference>